<dbReference type="Proteomes" id="UP000017831">
    <property type="component" value="Unassembled WGS sequence"/>
</dbReference>
<keyword evidence="3 7" id="KW-0812">Transmembrane</keyword>
<dbReference type="RefSeq" id="WP_005937537.1">
    <property type="nucleotide sequence ID" value="NZ_KB890321.1"/>
</dbReference>
<comment type="subcellular location">
    <subcellularLocation>
        <location evidence="1">Cell membrane</location>
        <topology evidence="1">Single-pass membrane protein</topology>
    </subcellularLocation>
</comment>
<dbReference type="InterPro" id="IPR007168">
    <property type="entry name" value="Phageshock_PspC_N"/>
</dbReference>
<organism evidence="10 11">
    <name type="scientific">Phocaeicola massiliensis B84634 = Timone 84634 = DSM 17679 = JCM 13223</name>
    <dbReference type="NCBI Taxonomy" id="1121098"/>
    <lineage>
        <taxon>Bacteria</taxon>
        <taxon>Pseudomonadati</taxon>
        <taxon>Bacteroidota</taxon>
        <taxon>Bacteroidia</taxon>
        <taxon>Bacteroidales</taxon>
        <taxon>Bacteroidaceae</taxon>
        <taxon>Phocaeicola</taxon>
    </lineage>
</organism>
<evidence type="ECO:0000256" key="5">
    <source>
        <dbReference type="ARBA" id="ARBA00023136"/>
    </source>
</evidence>
<keyword evidence="2" id="KW-1003">Cell membrane</keyword>
<dbReference type="AlphaFoldDB" id="U6RKM8"/>
<evidence type="ECO:0000313" key="10">
    <source>
        <dbReference type="EMBL" id="EOA57050.1"/>
    </source>
</evidence>
<evidence type="ECO:0000256" key="1">
    <source>
        <dbReference type="ARBA" id="ARBA00004162"/>
    </source>
</evidence>
<dbReference type="STRING" id="1121098.HMPREF1534_00861"/>
<evidence type="ECO:0000256" key="7">
    <source>
        <dbReference type="SAM" id="Phobius"/>
    </source>
</evidence>
<keyword evidence="5 7" id="KW-0472">Membrane</keyword>
<dbReference type="PANTHER" id="PTHR33885">
    <property type="entry name" value="PHAGE SHOCK PROTEIN C"/>
    <property type="match status" value="1"/>
</dbReference>
<keyword evidence="11" id="KW-1185">Reference proteome</keyword>
<feature type="region of interest" description="Disordered" evidence="6">
    <location>
        <begin position="82"/>
        <end position="108"/>
    </location>
</feature>
<accession>U6RKM8</accession>
<dbReference type="Pfam" id="PF22571">
    <property type="entry name" value="LiaI-LiaF-TM_PspC"/>
    <property type="match status" value="1"/>
</dbReference>
<evidence type="ECO:0000256" key="3">
    <source>
        <dbReference type="ARBA" id="ARBA00022692"/>
    </source>
</evidence>
<dbReference type="GO" id="GO:0005886">
    <property type="term" value="C:plasma membrane"/>
    <property type="evidence" value="ECO:0007669"/>
    <property type="project" value="UniProtKB-SubCell"/>
</dbReference>
<dbReference type="Pfam" id="PF04024">
    <property type="entry name" value="PspC"/>
    <property type="match status" value="1"/>
</dbReference>
<gene>
    <name evidence="10" type="ORF">HMPREF1534_00861</name>
</gene>
<evidence type="ECO:0000256" key="2">
    <source>
        <dbReference type="ARBA" id="ARBA00022475"/>
    </source>
</evidence>
<feature type="domain" description="PspC-related transmembrane region" evidence="9">
    <location>
        <begin position="207"/>
        <end position="340"/>
    </location>
</feature>
<feature type="transmembrane region" description="Helical" evidence="7">
    <location>
        <begin position="241"/>
        <end position="265"/>
    </location>
</feature>
<evidence type="ECO:0000259" key="9">
    <source>
        <dbReference type="Pfam" id="PF22571"/>
    </source>
</evidence>
<dbReference type="InterPro" id="IPR052027">
    <property type="entry name" value="PspC"/>
</dbReference>
<feature type="transmembrane region" description="Helical" evidence="7">
    <location>
        <begin position="319"/>
        <end position="342"/>
    </location>
</feature>
<protein>
    <submittedName>
        <fullName evidence="10">Uncharacterized protein</fullName>
    </submittedName>
</protein>
<name>U6RKM8_9BACT</name>
<evidence type="ECO:0000313" key="11">
    <source>
        <dbReference type="Proteomes" id="UP000017831"/>
    </source>
</evidence>
<dbReference type="OrthoDB" id="5772680at2"/>
<keyword evidence="4 7" id="KW-1133">Transmembrane helix</keyword>
<evidence type="ECO:0000256" key="4">
    <source>
        <dbReference type="ARBA" id="ARBA00022989"/>
    </source>
</evidence>
<dbReference type="InterPro" id="IPR054321">
    <property type="entry name" value="PspC-rel_TM"/>
</dbReference>
<feature type="transmembrane region" description="Helical" evidence="7">
    <location>
        <begin position="285"/>
        <end position="307"/>
    </location>
</feature>
<feature type="transmembrane region" description="Helical" evidence="7">
    <location>
        <begin position="141"/>
        <end position="164"/>
    </location>
</feature>
<proteinExistence type="predicted"/>
<dbReference type="eggNOG" id="COG1983">
    <property type="taxonomic scope" value="Bacteria"/>
</dbReference>
<dbReference type="HOGENOM" id="CLU_051014_0_0_10"/>
<comment type="caution">
    <text evidence="10">The sequence shown here is derived from an EMBL/GenBank/DDBJ whole genome shotgun (WGS) entry which is preliminary data.</text>
</comment>
<evidence type="ECO:0000256" key="6">
    <source>
        <dbReference type="SAM" id="MobiDB-lite"/>
    </source>
</evidence>
<dbReference type="EMBL" id="AQHY01000009">
    <property type="protein sequence ID" value="EOA57050.1"/>
    <property type="molecule type" value="Genomic_DNA"/>
</dbReference>
<feature type="transmembrane region" description="Helical" evidence="7">
    <location>
        <begin position="216"/>
        <end position="234"/>
    </location>
</feature>
<dbReference type="PANTHER" id="PTHR33885:SF3">
    <property type="entry name" value="PHAGE SHOCK PROTEIN C"/>
    <property type="match status" value="1"/>
</dbReference>
<feature type="domain" description="Phage shock protein PspC N-terminal" evidence="8">
    <location>
        <begin position="110"/>
        <end position="166"/>
    </location>
</feature>
<dbReference type="GeneID" id="60063096"/>
<sequence length="348" mass="38036">MKKTLTVNLGGTVYHIDEDAYKLLDTYLSNLRIHFCREEGAEEIVHDMELRISELFTDRLRDGKQVITIEDVEEIIAQMGKPEDLGDEADGGGETSKDGSTYSQTAKGPRRLFRDSDNKVLGGVASGLAAYFGWDPTWVRIIFLILGISLKGFVIAYIIAWIVIPLARTVPEKLAMRGAKINVENIGRTVTDNFEKVNEYVHSGKPHSALQRIGEGIVGVAGVLIKFILIVLAICCAPIVFVIFVVCFAMLMVATGLIAATPAVLYEVLPAVDWNAAGASPTVTIGLAVSGILVIGIPIIGLIHILMRHFGGWQPMSTVTRIIFIVLWFIALSAGFGFFFQIHHLLAV</sequence>
<reference evidence="10 11" key="1">
    <citation type="submission" date="2013-04" db="EMBL/GenBank/DDBJ databases">
        <title>The Genome Sequence of Bacteroides massiliensis DSM 17679.</title>
        <authorList>
            <consortium name="The Broad Institute Genomics Platform"/>
            <person name="Earl A."/>
            <person name="Ward D."/>
            <person name="Feldgarden M."/>
            <person name="Gevers D."/>
            <person name="Martens E."/>
            <person name="Fenner L."/>
            <person name="Roux V."/>
            <person name="Mallet M.N."/>
            <person name="Raoult D."/>
            <person name="Walker B."/>
            <person name="Young S."/>
            <person name="Zeng Q."/>
            <person name="Gargeya S."/>
            <person name="Fitzgerald M."/>
            <person name="Haas B."/>
            <person name="Abouelleil A."/>
            <person name="Allen A.W."/>
            <person name="Alvarado L."/>
            <person name="Arachchi H.M."/>
            <person name="Berlin A.M."/>
            <person name="Chapman S.B."/>
            <person name="Gainer-Dewar J."/>
            <person name="Goldberg J."/>
            <person name="Griggs A."/>
            <person name="Gujja S."/>
            <person name="Hansen M."/>
            <person name="Howarth C."/>
            <person name="Imamovic A."/>
            <person name="Ireland A."/>
            <person name="Larimer J."/>
            <person name="McCowan C."/>
            <person name="Murphy C."/>
            <person name="Pearson M."/>
            <person name="Poon T.W."/>
            <person name="Priest M."/>
            <person name="Roberts A."/>
            <person name="Saif S."/>
            <person name="Shea T."/>
            <person name="Sisk P."/>
            <person name="Sykes S."/>
            <person name="Wortman J."/>
            <person name="Nusbaum C."/>
            <person name="Birren B."/>
        </authorList>
    </citation>
    <scope>NUCLEOTIDE SEQUENCE [LARGE SCALE GENOMIC DNA]</scope>
    <source>
        <strain evidence="11">B84634 / Timone 84634 / DSM 17679 / JCM 13223</strain>
    </source>
</reference>
<evidence type="ECO:0000259" key="8">
    <source>
        <dbReference type="Pfam" id="PF04024"/>
    </source>
</evidence>
<dbReference type="PATRIC" id="fig|1121098.3.peg.877"/>